<feature type="domain" description="AB hydrolase-1" evidence="2">
    <location>
        <begin position="47"/>
        <end position="300"/>
    </location>
</feature>
<dbReference type="GO" id="GO:0016787">
    <property type="term" value="F:hydrolase activity"/>
    <property type="evidence" value="ECO:0007669"/>
    <property type="project" value="UniProtKB-KW"/>
</dbReference>
<dbReference type="PANTHER" id="PTHR43798:SF31">
    <property type="entry name" value="AB HYDROLASE SUPERFAMILY PROTEIN YCLE"/>
    <property type="match status" value="1"/>
</dbReference>
<evidence type="ECO:0000313" key="3">
    <source>
        <dbReference type="EMBL" id="SHG99218.1"/>
    </source>
</evidence>
<dbReference type="InterPro" id="IPR029058">
    <property type="entry name" value="AB_hydrolase_fold"/>
</dbReference>
<dbReference type="PANTHER" id="PTHR43798">
    <property type="entry name" value="MONOACYLGLYCEROL LIPASE"/>
    <property type="match status" value="1"/>
</dbReference>
<organism evidence="3 4">
    <name type="scientific">Jatrophihabitans endophyticus</name>
    <dbReference type="NCBI Taxonomy" id="1206085"/>
    <lineage>
        <taxon>Bacteria</taxon>
        <taxon>Bacillati</taxon>
        <taxon>Actinomycetota</taxon>
        <taxon>Actinomycetes</taxon>
        <taxon>Jatrophihabitantales</taxon>
        <taxon>Jatrophihabitantaceae</taxon>
        <taxon>Jatrophihabitans</taxon>
    </lineage>
</organism>
<dbReference type="EMBL" id="FQVU01000004">
    <property type="protein sequence ID" value="SHG99218.1"/>
    <property type="molecule type" value="Genomic_DNA"/>
</dbReference>
<evidence type="ECO:0000259" key="2">
    <source>
        <dbReference type="Pfam" id="PF00561"/>
    </source>
</evidence>
<reference evidence="3 4" key="1">
    <citation type="submission" date="2016-11" db="EMBL/GenBank/DDBJ databases">
        <authorList>
            <person name="Jaros S."/>
            <person name="Januszkiewicz K."/>
            <person name="Wedrychowicz H."/>
        </authorList>
    </citation>
    <scope>NUCLEOTIDE SEQUENCE [LARGE SCALE GENOMIC DNA]</scope>
    <source>
        <strain evidence="3 4">DSM 45627</strain>
    </source>
</reference>
<keyword evidence="4" id="KW-1185">Reference proteome</keyword>
<name>A0A1M5PBQ9_9ACTN</name>
<proteinExistence type="predicted"/>
<dbReference type="SUPFAM" id="SSF53474">
    <property type="entry name" value="alpha/beta-Hydrolases"/>
    <property type="match status" value="1"/>
</dbReference>
<accession>A0A1M5PBQ9</accession>
<dbReference type="Pfam" id="PF00561">
    <property type="entry name" value="Abhydrolase_1"/>
    <property type="match status" value="1"/>
</dbReference>
<dbReference type="PRINTS" id="PR00111">
    <property type="entry name" value="ABHYDROLASE"/>
</dbReference>
<dbReference type="InterPro" id="IPR050266">
    <property type="entry name" value="AB_hydrolase_sf"/>
</dbReference>
<dbReference type="Proteomes" id="UP000186132">
    <property type="component" value="Unassembled WGS sequence"/>
</dbReference>
<evidence type="ECO:0000256" key="1">
    <source>
        <dbReference type="ARBA" id="ARBA00022801"/>
    </source>
</evidence>
<sequence length="313" mass="33456">MCPVPDTRDRPLLQGRAGPAIGLDTHRLADGTVIAVQDTGPRDAEVTVVLVHGWSQDHTSWDDVVELLDTDHPDLRVVAYDARGHGRSDAGPRRTGTVDQFADDLADVVTGLVPAGQVVLAGHSLGGPIIMAFAQRFPDLLRDRVRGVLLVATSSADLGKDVFGLSARLTAPAIAVAPVVTKVRSWSRARVNLYHPGLIAWAIRRGFYGPGAATAHNRYRTAAQTSRSHPATVAQLVDEMIRLDRADALAVLDTVPTVILAGTKDGLCPIAHSRAMADAMPGAQFVVLPRAGHMLPYERPAEVTDQLVRLATK</sequence>
<protein>
    <submittedName>
        <fullName evidence="3">Pimeloyl-ACP methyl ester carboxylesterase</fullName>
    </submittedName>
</protein>
<keyword evidence="1" id="KW-0378">Hydrolase</keyword>
<dbReference type="AlphaFoldDB" id="A0A1M5PBQ9"/>
<dbReference type="Gene3D" id="3.40.50.1820">
    <property type="entry name" value="alpha/beta hydrolase"/>
    <property type="match status" value="1"/>
</dbReference>
<dbReference type="InterPro" id="IPR000073">
    <property type="entry name" value="AB_hydrolase_1"/>
</dbReference>
<dbReference type="STRING" id="1206085.SAMN05443575_3037"/>
<evidence type="ECO:0000313" key="4">
    <source>
        <dbReference type="Proteomes" id="UP000186132"/>
    </source>
</evidence>
<dbReference type="GO" id="GO:0016020">
    <property type="term" value="C:membrane"/>
    <property type="evidence" value="ECO:0007669"/>
    <property type="project" value="TreeGrafter"/>
</dbReference>
<dbReference type="PRINTS" id="PR00412">
    <property type="entry name" value="EPOXHYDRLASE"/>
</dbReference>
<gene>
    <name evidence="3" type="ORF">SAMN05443575_3037</name>
</gene>
<dbReference type="InterPro" id="IPR000639">
    <property type="entry name" value="Epox_hydrolase-like"/>
</dbReference>